<name>A0ABQ4CWL6_9ACTN</name>
<dbReference type="RefSeq" id="WP_203716520.1">
    <property type="nucleotide sequence ID" value="NZ_BONE01000046.1"/>
</dbReference>
<evidence type="ECO:0000313" key="2">
    <source>
        <dbReference type="Proteomes" id="UP000604117"/>
    </source>
</evidence>
<accession>A0ABQ4CWL6</accession>
<organism evidence="1 2">
    <name type="scientific">Asanoa siamensis</name>
    <dbReference type="NCBI Taxonomy" id="926357"/>
    <lineage>
        <taxon>Bacteria</taxon>
        <taxon>Bacillati</taxon>
        <taxon>Actinomycetota</taxon>
        <taxon>Actinomycetes</taxon>
        <taxon>Micromonosporales</taxon>
        <taxon>Micromonosporaceae</taxon>
        <taxon>Asanoa</taxon>
    </lineage>
</organism>
<protein>
    <submittedName>
        <fullName evidence="1">Uncharacterized protein</fullName>
    </submittedName>
</protein>
<dbReference type="EMBL" id="BONE01000046">
    <property type="protein sequence ID" value="GIF75666.1"/>
    <property type="molecule type" value="Genomic_DNA"/>
</dbReference>
<reference evidence="1 2" key="1">
    <citation type="submission" date="2021-01" db="EMBL/GenBank/DDBJ databases">
        <title>Whole genome shotgun sequence of Asanoa siamensis NBRC 107932.</title>
        <authorList>
            <person name="Komaki H."/>
            <person name="Tamura T."/>
        </authorList>
    </citation>
    <scope>NUCLEOTIDE SEQUENCE [LARGE SCALE GENOMIC DNA]</scope>
    <source>
        <strain evidence="1 2">NBRC 107932</strain>
    </source>
</reference>
<gene>
    <name evidence="1" type="ORF">Asi02nite_51840</name>
</gene>
<dbReference type="Proteomes" id="UP000604117">
    <property type="component" value="Unassembled WGS sequence"/>
</dbReference>
<proteinExistence type="predicted"/>
<keyword evidence="2" id="KW-1185">Reference proteome</keyword>
<evidence type="ECO:0000313" key="1">
    <source>
        <dbReference type="EMBL" id="GIF75666.1"/>
    </source>
</evidence>
<comment type="caution">
    <text evidence="1">The sequence shown here is derived from an EMBL/GenBank/DDBJ whole genome shotgun (WGS) entry which is preliminary data.</text>
</comment>
<sequence length="165" mass="17814">MTDLPNLYPNPPARPVTYADAQRVHPLHLARRVGDVVRWLGDTDLALDVPPGDPRRVARLPLELEHLASVRALHDHLGRITANRIHNAVISGATAEQVTLATGLSSDEVTAIWTTWSDGQRQLERDLPDLPQHTRAYDYVAKVLGVVDGPPAAAAAPDGGPGGQR</sequence>